<gene>
    <name evidence="1" type="ORF">J2Z37_002963</name>
</gene>
<dbReference type="RefSeq" id="WP_209810990.1">
    <property type="nucleotide sequence ID" value="NZ_JAGGKT010000009.1"/>
</dbReference>
<protein>
    <submittedName>
        <fullName evidence="1">Uncharacterized protein</fullName>
    </submittedName>
</protein>
<comment type="caution">
    <text evidence="1">The sequence shown here is derived from an EMBL/GenBank/DDBJ whole genome shotgun (WGS) entry which is preliminary data.</text>
</comment>
<evidence type="ECO:0000313" key="1">
    <source>
        <dbReference type="EMBL" id="MBP1932952.1"/>
    </source>
</evidence>
<organism evidence="1 2">
    <name type="scientific">Ammoniphilus resinae</name>
    <dbReference type="NCBI Taxonomy" id="861532"/>
    <lineage>
        <taxon>Bacteria</taxon>
        <taxon>Bacillati</taxon>
        <taxon>Bacillota</taxon>
        <taxon>Bacilli</taxon>
        <taxon>Bacillales</taxon>
        <taxon>Paenibacillaceae</taxon>
        <taxon>Aneurinibacillus group</taxon>
        <taxon>Ammoniphilus</taxon>
    </lineage>
</organism>
<evidence type="ECO:0000313" key="2">
    <source>
        <dbReference type="Proteomes" id="UP001519343"/>
    </source>
</evidence>
<dbReference type="Proteomes" id="UP001519343">
    <property type="component" value="Unassembled WGS sequence"/>
</dbReference>
<proteinExistence type="predicted"/>
<accession>A0ABS4GS46</accession>
<name>A0ABS4GS46_9BACL</name>
<sequence>MTMESIQETYNIGELINQRNRLKNMLSSASLSEEEKWEADYLLQSVNRRIRLLNDLLLGLDK</sequence>
<keyword evidence="2" id="KW-1185">Reference proteome</keyword>
<dbReference type="EMBL" id="JAGGKT010000009">
    <property type="protein sequence ID" value="MBP1932952.1"/>
    <property type="molecule type" value="Genomic_DNA"/>
</dbReference>
<reference evidence="1 2" key="1">
    <citation type="submission" date="2021-03" db="EMBL/GenBank/DDBJ databases">
        <title>Genomic Encyclopedia of Type Strains, Phase IV (KMG-IV): sequencing the most valuable type-strain genomes for metagenomic binning, comparative biology and taxonomic classification.</title>
        <authorList>
            <person name="Goeker M."/>
        </authorList>
    </citation>
    <scope>NUCLEOTIDE SEQUENCE [LARGE SCALE GENOMIC DNA]</scope>
    <source>
        <strain evidence="1 2">DSM 24738</strain>
    </source>
</reference>